<feature type="compositionally biased region" description="Low complexity" evidence="1">
    <location>
        <begin position="151"/>
        <end position="177"/>
    </location>
</feature>
<reference evidence="3 4" key="1">
    <citation type="submission" date="2019-12" db="EMBL/GenBank/DDBJ databases">
        <title>Strain KN286 was isolated from seawater, which was collected from Caroline Seamount in the tropical western Pacific.</title>
        <authorList>
            <person name="Wang Q."/>
        </authorList>
    </citation>
    <scope>NUCLEOTIDE SEQUENCE [LARGE SCALE GENOMIC DNA]</scope>
    <source>
        <strain evidence="3 4">KN286</strain>
    </source>
</reference>
<feature type="transmembrane region" description="Helical" evidence="2">
    <location>
        <begin position="74"/>
        <end position="94"/>
    </location>
</feature>
<dbReference type="EMBL" id="WUWG01000005">
    <property type="protein sequence ID" value="MXU66293.1"/>
    <property type="molecule type" value="Genomic_DNA"/>
</dbReference>
<gene>
    <name evidence="3" type="ORF">GSH16_12645</name>
</gene>
<comment type="caution">
    <text evidence="3">The sequence shown here is derived from an EMBL/GenBank/DDBJ whole genome shotgun (WGS) entry which is preliminary data.</text>
</comment>
<dbReference type="RefSeq" id="WP_160855644.1">
    <property type="nucleotide sequence ID" value="NZ_WUWG01000005.1"/>
</dbReference>
<evidence type="ECO:0000313" key="3">
    <source>
        <dbReference type="EMBL" id="MXU66293.1"/>
    </source>
</evidence>
<dbReference type="InterPro" id="IPR021497">
    <property type="entry name" value="GTA_holin_3TM"/>
</dbReference>
<keyword evidence="2" id="KW-1133">Transmembrane helix</keyword>
<name>A0A6B0TZ48_9RHOB</name>
<dbReference type="AlphaFoldDB" id="A0A6B0TZ48"/>
<evidence type="ECO:0000256" key="2">
    <source>
        <dbReference type="SAM" id="Phobius"/>
    </source>
</evidence>
<protein>
    <recommendedName>
        <fullName evidence="5">Holin of 3TMs, for gene-transfer release</fullName>
    </recommendedName>
</protein>
<keyword evidence="2" id="KW-0812">Transmembrane</keyword>
<sequence>MALVKALAGAGGSGGLAAPVRDLTEALAGNRAAREAAEAEAFRAVLGQFGAEFSGAQGRFAALIDGLNRVPRPALALGTLGLFIYAMAAPEGFAARMAGLALVPEPLWWLLGAIVSFYFGARELHHFRMRMPPVSGAALAEALRHVRQVQGPPDGTAGEAPAAPAGPVARVTGVPGADAPNAALVDWKRRSRQDR</sequence>
<keyword evidence="2" id="KW-0472">Membrane</keyword>
<keyword evidence="4" id="KW-1185">Reference proteome</keyword>
<dbReference type="Proteomes" id="UP000436016">
    <property type="component" value="Unassembled WGS sequence"/>
</dbReference>
<evidence type="ECO:0008006" key="5">
    <source>
        <dbReference type="Google" id="ProtNLM"/>
    </source>
</evidence>
<proteinExistence type="predicted"/>
<dbReference type="Pfam" id="PF11351">
    <property type="entry name" value="GTA_holin_3TM"/>
    <property type="match status" value="1"/>
</dbReference>
<evidence type="ECO:0000313" key="4">
    <source>
        <dbReference type="Proteomes" id="UP000436016"/>
    </source>
</evidence>
<feature type="transmembrane region" description="Helical" evidence="2">
    <location>
        <begin position="106"/>
        <end position="121"/>
    </location>
</feature>
<feature type="region of interest" description="Disordered" evidence="1">
    <location>
        <begin position="149"/>
        <end position="195"/>
    </location>
</feature>
<evidence type="ECO:0000256" key="1">
    <source>
        <dbReference type="SAM" id="MobiDB-lite"/>
    </source>
</evidence>
<organism evidence="3 4">
    <name type="scientific">Oceanomicrobium pacificus</name>
    <dbReference type="NCBI Taxonomy" id="2692916"/>
    <lineage>
        <taxon>Bacteria</taxon>
        <taxon>Pseudomonadati</taxon>
        <taxon>Pseudomonadota</taxon>
        <taxon>Alphaproteobacteria</taxon>
        <taxon>Rhodobacterales</taxon>
        <taxon>Paracoccaceae</taxon>
        <taxon>Oceanomicrobium</taxon>
    </lineage>
</organism>
<accession>A0A6B0TZ48</accession>